<dbReference type="PANTHER" id="PTHR23220:SF122">
    <property type="entry name" value="INTEGRIN ALPHA-PS1"/>
    <property type="match status" value="1"/>
</dbReference>
<dbReference type="InterPro" id="IPR013517">
    <property type="entry name" value="FG-GAP"/>
</dbReference>
<dbReference type="PANTHER" id="PTHR23220">
    <property type="entry name" value="INTEGRIN ALPHA"/>
    <property type="match status" value="1"/>
</dbReference>
<protein>
    <submittedName>
        <fullName evidence="5">Alpha integrin</fullName>
    </submittedName>
</protein>
<dbReference type="RefSeq" id="WP_171412913.1">
    <property type="nucleotide sequence ID" value="NZ_JABFJW010000031.1"/>
</dbReference>
<evidence type="ECO:0000256" key="2">
    <source>
        <dbReference type="ARBA" id="ARBA00022737"/>
    </source>
</evidence>
<evidence type="ECO:0000256" key="3">
    <source>
        <dbReference type="ARBA" id="ARBA00023180"/>
    </source>
</evidence>
<feature type="region of interest" description="Disordered" evidence="4">
    <location>
        <begin position="21"/>
        <end position="66"/>
    </location>
</feature>
<dbReference type="AlphaFoldDB" id="A0A7Y4NBW6"/>
<evidence type="ECO:0000256" key="4">
    <source>
        <dbReference type="SAM" id="MobiDB-lite"/>
    </source>
</evidence>
<dbReference type="Pfam" id="PF01186">
    <property type="entry name" value="Lysyl_oxidase"/>
    <property type="match status" value="1"/>
</dbReference>
<dbReference type="GO" id="GO:0016641">
    <property type="term" value="F:oxidoreductase activity, acting on the CH-NH2 group of donors, oxygen as acceptor"/>
    <property type="evidence" value="ECO:0007669"/>
    <property type="project" value="InterPro"/>
</dbReference>
<dbReference type="InterPro" id="IPR028994">
    <property type="entry name" value="Integrin_alpha_N"/>
</dbReference>
<keyword evidence="3" id="KW-0325">Glycoprotein</keyword>
<dbReference type="GO" id="GO:0033627">
    <property type="term" value="P:cell adhesion mediated by integrin"/>
    <property type="evidence" value="ECO:0007669"/>
    <property type="project" value="TreeGrafter"/>
</dbReference>
<dbReference type="GO" id="GO:0008305">
    <property type="term" value="C:integrin complex"/>
    <property type="evidence" value="ECO:0007669"/>
    <property type="project" value="TreeGrafter"/>
</dbReference>
<dbReference type="Gene3D" id="2.130.10.130">
    <property type="entry name" value="Integrin alpha, N-terminal"/>
    <property type="match status" value="2"/>
</dbReference>
<evidence type="ECO:0000313" key="6">
    <source>
        <dbReference type="Proteomes" id="UP000528460"/>
    </source>
</evidence>
<dbReference type="SMART" id="SM00191">
    <property type="entry name" value="Int_alpha"/>
    <property type="match status" value="3"/>
</dbReference>
<dbReference type="GO" id="GO:0009897">
    <property type="term" value="C:external side of plasma membrane"/>
    <property type="evidence" value="ECO:0007669"/>
    <property type="project" value="TreeGrafter"/>
</dbReference>
<comment type="caution">
    <text evidence="5">The sequence shown here is derived from an EMBL/GenBank/DDBJ whole genome shotgun (WGS) entry which is preliminary data.</text>
</comment>
<dbReference type="SUPFAM" id="SSF69318">
    <property type="entry name" value="Integrin alpha N-terminal domain"/>
    <property type="match status" value="2"/>
</dbReference>
<dbReference type="InterPro" id="IPR001695">
    <property type="entry name" value="Lysyl_oxidase"/>
</dbReference>
<dbReference type="Pfam" id="PF13517">
    <property type="entry name" value="FG-GAP_3"/>
    <property type="match status" value="2"/>
</dbReference>
<name>A0A7Y4NBW6_9BACT</name>
<organism evidence="5 6">
    <name type="scientific">Corallococcus exercitus</name>
    <dbReference type="NCBI Taxonomy" id="2316736"/>
    <lineage>
        <taxon>Bacteria</taxon>
        <taxon>Pseudomonadati</taxon>
        <taxon>Myxococcota</taxon>
        <taxon>Myxococcia</taxon>
        <taxon>Myxococcales</taxon>
        <taxon>Cystobacterineae</taxon>
        <taxon>Myxococcaceae</taxon>
        <taxon>Corallococcus</taxon>
    </lineage>
</organism>
<keyword evidence="5" id="KW-0401">Integrin</keyword>
<dbReference type="InterPro" id="IPR013519">
    <property type="entry name" value="Int_alpha_beta-p"/>
</dbReference>
<dbReference type="PRINTS" id="PR00074">
    <property type="entry name" value="LYSYLOXIDASE"/>
</dbReference>
<dbReference type="GO" id="GO:0098609">
    <property type="term" value="P:cell-cell adhesion"/>
    <property type="evidence" value="ECO:0007669"/>
    <property type="project" value="TreeGrafter"/>
</dbReference>
<dbReference type="PROSITE" id="PS51257">
    <property type="entry name" value="PROKAR_LIPOPROTEIN"/>
    <property type="match status" value="1"/>
</dbReference>
<keyword evidence="1" id="KW-0732">Signal</keyword>
<gene>
    <name evidence="5" type="ORF">HNS30_06485</name>
</gene>
<feature type="compositionally biased region" description="Low complexity" evidence="4">
    <location>
        <begin position="34"/>
        <end position="50"/>
    </location>
</feature>
<dbReference type="GO" id="GO:0007160">
    <property type="term" value="P:cell-matrix adhesion"/>
    <property type="evidence" value="ECO:0007669"/>
    <property type="project" value="TreeGrafter"/>
</dbReference>
<proteinExistence type="predicted"/>
<sequence>MRMRFARSFAVVGLLVLTGCKEDPKPQPDAGVPDAGSDAGSQDDGGTSAGPTLSETPRWQVAGDGTNPHECFGRTVALGDVNGDGRKDLLVTSAPCSSTKTDPGRVMVYAGEARDFTKTPVTTTLTWVHPSPRASSFRMTVTTGDIDGDAYADVLVATSYGVSVFKGGPDLSQVLTQPVFRAPDSATLRFSGARLLDLDGDGKDELAVSTLAGELTVYRATPGAPEGAFTAVRTLTGVPHPAGDVDGDGVQDLAVTHDDFTVELFLGCKAGSAHVCEGPLTTQPVWTGQAELFAALPDLNGDGRSEALLLLDGSQRLHLSDAAGQGYAPQVTWQAIDDAAFPLLGQAFVTFSKTVVPVGAMVEGGTGHDFVIGAIGRVYLFRPTANVSGPLEPVWAWPRASRLDPRTSLGTDYLGMTSAGDLDGDGYDDLVLGVSPGLGGTPAGAPSGSGGPSPFGRVMVFGGGAVPDSPEPAPALAPTRMCGLQVDPVNGKPDLTVDRDVIARTLYIDRRSFTADSCEVREGCVPAGGERRLLRFTTSIMNMGTGPLVVPSPEERPDLFVYDECHQHHHLTNFAGYDLKDAAGRTTSVGRKQGFYMLDFTQYCADGQPYSWYDPGTGISPGWSDVYTADLPCQWLDVTDTPDGEYTVRVGVDENHIVDEADTLPNEVTVKVRLTGDTVTVLP</sequence>
<dbReference type="EMBL" id="JABFJW010000031">
    <property type="protein sequence ID" value="NOK08678.1"/>
    <property type="molecule type" value="Genomic_DNA"/>
</dbReference>
<reference evidence="5 6" key="1">
    <citation type="submission" date="2020-05" db="EMBL/GenBank/DDBJ databases">
        <authorList>
            <person name="Whitworth D."/>
        </authorList>
    </citation>
    <scope>NUCLEOTIDE SEQUENCE [LARGE SCALE GENOMIC DNA]</scope>
    <source>
        <strain evidence="5 6">CA046A</strain>
    </source>
</reference>
<dbReference type="GO" id="GO:0007229">
    <property type="term" value="P:integrin-mediated signaling pathway"/>
    <property type="evidence" value="ECO:0007669"/>
    <property type="project" value="UniProtKB-KW"/>
</dbReference>
<dbReference type="Proteomes" id="UP000528460">
    <property type="component" value="Unassembled WGS sequence"/>
</dbReference>
<dbReference type="GO" id="GO:0005178">
    <property type="term" value="F:integrin binding"/>
    <property type="evidence" value="ECO:0007669"/>
    <property type="project" value="TreeGrafter"/>
</dbReference>
<evidence type="ECO:0000256" key="1">
    <source>
        <dbReference type="ARBA" id="ARBA00022729"/>
    </source>
</evidence>
<keyword evidence="2" id="KW-0677">Repeat</keyword>
<evidence type="ECO:0000313" key="5">
    <source>
        <dbReference type="EMBL" id="NOK08678.1"/>
    </source>
</evidence>
<accession>A0A7Y4NBW6</accession>
<dbReference type="GO" id="GO:0005507">
    <property type="term" value="F:copper ion binding"/>
    <property type="evidence" value="ECO:0007669"/>
    <property type="project" value="InterPro"/>
</dbReference>
<dbReference type="PROSITE" id="PS51470">
    <property type="entry name" value="FG_GAP"/>
    <property type="match status" value="1"/>
</dbReference>